<comment type="caution">
    <text evidence="4">The sequence shown here is derived from an EMBL/GenBank/DDBJ whole genome shotgun (WGS) entry which is preliminary data.</text>
</comment>
<dbReference type="InterPro" id="IPR036597">
    <property type="entry name" value="Fido-like_dom_sf"/>
</dbReference>
<protein>
    <submittedName>
        <fullName evidence="4">Fic family protein</fullName>
    </submittedName>
</protein>
<keyword evidence="2" id="KW-0067">ATP-binding</keyword>
<keyword evidence="2" id="KW-0547">Nucleotide-binding</keyword>
<dbReference type="SUPFAM" id="SSF140931">
    <property type="entry name" value="Fic-like"/>
    <property type="match status" value="1"/>
</dbReference>
<evidence type="ECO:0000256" key="2">
    <source>
        <dbReference type="PIRSR" id="PIRSR640198-2"/>
    </source>
</evidence>
<keyword evidence="5" id="KW-1185">Reference proteome</keyword>
<evidence type="ECO:0000313" key="5">
    <source>
        <dbReference type="Proteomes" id="UP000664382"/>
    </source>
</evidence>
<proteinExistence type="predicted"/>
<dbReference type="InterPro" id="IPR003812">
    <property type="entry name" value="Fido"/>
</dbReference>
<evidence type="ECO:0000313" key="4">
    <source>
        <dbReference type="EMBL" id="MBO1901389.1"/>
    </source>
</evidence>
<dbReference type="GO" id="GO:0005524">
    <property type="term" value="F:ATP binding"/>
    <property type="evidence" value="ECO:0007669"/>
    <property type="project" value="UniProtKB-KW"/>
</dbReference>
<evidence type="ECO:0000256" key="1">
    <source>
        <dbReference type="PIRSR" id="PIRSR640198-1"/>
    </source>
</evidence>
<feature type="binding site" evidence="2">
    <location>
        <begin position="222"/>
        <end position="223"/>
    </location>
    <ligand>
        <name>ATP</name>
        <dbReference type="ChEBI" id="CHEBI:30616"/>
    </ligand>
</feature>
<dbReference type="Pfam" id="PF02661">
    <property type="entry name" value="Fic"/>
    <property type="match status" value="1"/>
</dbReference>
<dbReference type="Gene3D" id="1.10.3290.10">
    <property type="entry name" value="Fido-like domain"/>
    <property type="match status" value="1"/>
</dbReference>
<dbReference type="EMBL" id="JAGDYM010000005">
    <property type="protein sequence ID" value="MBO1901389.1"/>
    <property type="molecule type" value="Genomic_DNA"/>
</dbReference>
<feature type="domain" description="Fido" evidence="3">
    <location>
        <begin position="95"/>
        <end position="246"/>
    </location>
</feature>
<accession>A0A939S5J3</accession>
<evidence type="ECO:0000259" key="3">
    <source>
        <dbReference type="PROSITE" id="PS51459"/>
    </source>
</evidence>
<dbReference type="PROSITE" id="PS51459">
    <property type="entry name" value="FIDO"/>
    <property type="match status" value="1"/>
</dbReference>
<dbReference type="PANTHER" id="PTHR13504:SF38">
    <property type="entry name" value="FIDO DOMAIN-CONTAINING PROTEIN"/>
    <property type="match status" value="1"/>
</dbReference>
<dbReference type="PANTHER" id="PTHR13504">
    <property type="entry name" value="FIDO DOMAIN-CONTAINING PROTEIN DDB_G0283145"/>
    <property type="match status" value="1"/>
</dbReference>
<name>A0A939S5J3_9MICO</name>
<sequence>MATDSELIIRAFELERLRGNFGVTATTPPEFLVSLHTLFQVLMSVVSARIEGNRTTIYEAIRAISEPDPSEGQREVDNIQKAMSFIDQMDPEGPLTHAIVRELHRISVDNLTREGDPNPGKYRGVDVEISKADHLPPSHLQVHAEMSDWLDFANRSLPTSQHMLHVAIAHHRFLWIHPFRNGNGRVSRLLSYAMLRRHGFVSPIGLRAVNPTAVFGNDRDGYYAALAAADNLTNQGTVEWCTFFVRGIHTDLERLSKLQDFDFVQNSLVGPAIDRLVASGGASLSEAYALRIAMQKILVRAGDLQPAFPGTASQRSIAIRGLLEKNLLAQERPGGRTYHLNLLGGRLGPLLVRQLDDLGYLPHILKDDAG</sequence>
<dbReference type="RefSeq" id="WP_208096925.1">
    <property type="nucleotide sequence ID" value="NZ_JAGDYM010000005.1"/>
</dbReference>
<reference evidence="4" key="1">
    <citation type="submission" date="2021-03" db="EMBL/GenBank/DDBJ databases">
        <title>Leucobacter chromiisoli sp. nov., isolated from chromium-containing soil of chemical plant.</title>
        <authorList>
            <person name="Xu Z."/>
        </authorList>
    </citation>
    <scope>NUCLEOTIDE SEQUENCE</scope>
    <source>
        <strain evidence="4">S27</strain>
    </source>
</reference>
<organism evidence="4 5">
    <name type="scientific">Leucobacter weissii</name>
    <dbReference type="NCBI Taxonomy" id="1983706"/>
    <lineage>
        <taxon>Bacteria</taxon>
        <taxon>Bacillati</taxon>
        <taxon>Actinomycetota</taxon>
        <taxon>Actinomycetes</taxon>
        <taxon>Micrococcales</taxon>
        <taxon>Microbacteriaceae</taxon>
        <taxon>Leucobacter</taxon>
    </lineage>
</organism>
<feature type="active site" evidence="1">
    <location>
        <position position="177"/>
    </location>
</feature>
<gene>
    <name evidence="4" type="ORF">J4H92_05435</name>
</gene>
<dbReference type="Proteomes" id="UP000664382">
    <property type="component" value="Unassembled WGS sequence"/>
</dbReference>
<dbReference type="AlphaFoldDB" id="A0A939S5J3"/>
<dbReference type="InterPro" id="IPR040198">
    <property type="entry name" value="Fido_containing"/>
</dbReference>